<dbReference type="EMBL" id="BPQV01000004">
    <property type="protein sequence ID" value="GJE26706.1"/>
    <property type="molecule type" value="Genomic_DNA"/>
</dbReference>
<proteinExistence type="predicted"/>
<dbReference type="InterPro" id="IPR005000">
    <property type="entry name" value="Aldolase/citrate-lyase_domain"/>
</dbReference>
<dbReference type="InterPro" id="IPR040442">
    <property type="entry name" value="Pyrv_kinase-like_dom_sf"/>
</dbReference>
<evidence type="ECO:0000256" key="1">
    <source>
        <dbReference type="ARBA" id="ARBA00001946"/>
    </source>
</evidence>
<protein>
    <recommendedName>
        <fullName evidence="4">HpcH/HpaI aldolase/citrate lyase domain-containing protein</fullName>
    </recommendedName>
</protein>
<evidence type="ECO:0000256" key="3">
    <source>
        <dbReference type="ARBA" id="ARBA00022842"/>
    </source>
</evidence>
<organism evidence="5 6">
    <name type="scientific">Methylobacterium organophilum</name>
    <dbReference type="NCBI Taxonomy" id="410"/>
    <lineage>
        <taxon>Bacteria</taxon>
        <taxon>Pseudomonadati</taxon>
        <taxon>Pseudomonadota</taxon>
        <taxon>Alphaproteobacteria</taxon>
        <taxon>Hyphomicrobiales</taxon>
        <taxon>Methylobacteriaceae</taxon>
        <taxon>Methylobacterium</taxon>
    </lineage>
</organism>
<dbReference type="Gene3D" id="3.20.20.60">
    <property type="entry name" value="Phosphoenolpyruvate-binding domains"/>
    <property type="match status" value="1"/>
</dbReference>
<evidence type="ECO:0000313" key="6">
    <source>
        <dbReference type="Proteomes" id="UP001055156"/>
    </source>
</evidence>
<feature type="domain" description="HpcH/HpaI aldolase/citrate lyase" evidence="4">
    <location>
        <begin position="34"/>
        <end position="189"/>
    </location>
</feature>
<comment type="cofactor">
    <cofactor evidence="1">
        <name>Mg(2+)</name>
        <dbReference type="ChEBI" id="CHEBI:18420"/>
    </cofactor>
</comment>
<reference evidence="5" key="2">
    <citation type="submission" date="2021-08" db="EMBL/GenBank/DDBJ databases">
        <authorList>
            <person name="Tani A."/>
            <person name="Ola A."/>
            <person name="Ogura Y."/>
            <person name="Katsura K."/>
            <person name="Hayashi T."/>
        </authorList>
    </citation>
    <scope>NUCLEOTIDE SEQUENCE</scope>
    <source>
        <strain evidence="5">NBRC 15689</strain>
    </source>
</reference>
<dbReference type="PANTHER" id="PTHR32308:SF0">
    <property type="entry name" value="HPCH_HPAI ALDOLASE_CITRATE LYASE DOMAIN-CONTAINING PROTEIN"/>
    <property type="match status" value="1"/>
</dbReference>
<evidence type="ECO:0000313" key="5">
    <source>
        <dbReference type="EMBL" id="GJE26706.1"/>
    </source>
</evidence>
<dbReference type="PANTHER" id="PTHR32308">
    <property type="entry name" value="LYASE BETA SUBUNIT, PUTATIVE (AFU_ORTHOLOGUE AFUA_4G13030)-RELATED"/>
    <property type="match status" value="1"/>
</dbReference>
<keyword evidence="3" id="KW-0460">Magnesium</keyword>
<keyword evidence="6" id="KW-1185">Reference proteome</keyword>
<keyword evidence="2" id="KW-0479">Metal-binding</keyword>
<comment type="caution">
    <text evidence="5">The sequence shown here is derived from an EMBL/GenBank/DDBJ whole genome shotgun (WGS) entry which is preliminary data.</text>
</comment>
<dbReference type="RefSeq" id="WP_238310585.1">
    <property type="nucleotide sequence ID" value="NZ_BPQV01000004.1"/>
</dbReference>
<evidence type="ECO:0000259" key="4">
    <source>
        <dbReference type="Pfam" id="PF03328"/>
    </source>
</evidence>
<dbReference type="Proteomes" id="UP001055156">
    <property type="component" value="Unassembled WGS sequence"/>
</dbReference>
<name>A0ABQ4T8W2_METOR</name>
<reference evidence="5" key="1">
    <citation type="journal article" date="2021" name="Front. Microbiol.">
        <title>Comprehensive Comparative Genomics and Phenotyping of Methylobacterium Species.</title>
        <authorList>
            <person name="Alessa O."/>
            <person name="Ogura Y."/>
            <person name="Fujitani Y."/>
            <person name="Takami H."/>
            <person name="Hayashi T."/>
            <person name="Sahin N."/>
            <person name="Tani A."/>
        </authorList>
    </citation>
    <scope>NUCLEOTIDE SEQUENCE</scope>
    <source>
        <strain evidence="5">NBRC 15689</strain>
    </source>
</reference>
<dbReference type="Pfam" id="PF03328">
    <property type="entry name" value="HpcH_HpaI"/>
    <property type="match status" value="1"/>
</dbReference>
<accession>A0ABQ4T8W2</accession>
<gene>
    <name evidence="5" type="ORF">LKMONMHP_1557</name>
</gene>
<sequence length="218" mass="21669">MRRYLSLPAAVFAPPRPGPAGRADALLLDVSARAPADLPALKARLCARPPGGPALFLRLGGLDDPELGPRLDALMPAAPEGLVLPGLRRGADLADLGSRLAVAEAEHGRPDGATRILGWLDNAAGLLAAGPLAGASPRLCALAWDPAALAAELGAAPCDTAGALIPPLAQARALLRLAAAAAGVEAVDVGDDGTAFWAAARRDGFGAGCVRVGGGADA</sequence>
<evidence type="ECO:0000256" key="2">
    <source>
        <dbReference type="ARBA" id="ARBA00022723"/>
    </source>
</evidence>
<dbReference type="SUPFAM" id="SSF51621">
    <property type="entry name" value="Phosphoenolpyruvate/pyruvate domain"/>
    <property type="match status" value="1"/>
</dbReference>
<dbReference type="InterPro" id="IPR015813">
    <property type="entry name" value="Pyrv/PenolPyrv_kinase-like_dom"/>
</dbReference>